<sequence>MFKMFIKSSILTGIHYIKQCTISKSAFIHTSIILRKAEDRKEMLASLPAKDEGTIGEKSVDIDTLFNRRAKSFPDANTATQLFNGIPFNELPICNIRVSPNNTIISVTDYKGVPRLIRSCGIEGFKNTRKGTNIAAQATAVSISAKAVELGWKTIRVKVRGLGPGRMSAIKGLQMGGLNIISVTDNTPVSWNPPRPRKQRSL</sequence>
<dbReference type="RefSeq" id="XP_023175210.2">
    <property type="nucleotide sequence ID" value="XM_023319442.2"/>
</dbReference>
<dbReference type="FunFam" id="3.30.420.80:FF:000013">
    <property type="entry name" value="Mitochondrial ribosomal protein S11"/>
    <property type="match status" value="1"/>
</dbReference>
<dbReference type="InterPro" id="IPR036967">
    <property type="entry name" value="Ribosomal_uS11_sf"/>
</dbReference>
<protein>
    <submittedName>
        <fullName evidence="5">28S ribosomal protein S11, mitochondrial</fullName>
    </submittedName>
</protein>
<dbReference type="HAMAP" id="MF_01310">
    <property type="entry name" value="Ribosomal_uS11"/>
    <property type="match status" value="1"/>
</dbReference>
<dbReference type="KEGG" id="dhe:111602410"/>
<dbReference type="InterPro" id="IPR001971">
    <property type="entry name" value="Ribosomal_uS11"/>
</dbReference>
<dbReference type="AlphaFoldDB" id="A0A6J1MDY7"/>
<dbReference type="Proteomes" id="UP000504633">
    <property type="component" value="Unplaced"/>
</dbReference>
<proteinExistence type="inferred from homology"/>
<dbReference type="GeneID" id="111602410"/>
<evidence type="ECO:0000256" key="2">
    <source>
        <dbReference type="ARBA" id="ARBA00022980"/>
    </source>
</evidence>
<dbReference type="GO" id="GO:0006412">
    <property type="term" value="P:translation"/>
    <property type="evidence" value="ECO:0007669"/>
    <property type="project" value="InterPro"/>
</dbReference>
<dbReference type="GO" id="GO:0005840">
    <property type="term" value="C:ribosome"/>
    <property type="evidence" value="ECO:0007669"/>
    <property type="project" value="UniProtKB-KW"/>
</dbReference>
<reference evidence="5" key="1">
    <citation type="submission" date="2025-08" db="UniProtKB">
        <authorList>
            <consortium name="RefSeq"/>
        </authorList>
    </citation>
    <scope>IDENTIFICATION</scope>
    <source>
        <strain evidence="5">15085-1641.00</strain>
        <tissue evidence="5">Whole body</tissue>
    </source>
</reference>
<dbReference type="GO" id="GO:1990904">
    <property type="term" value="C:ribonucleoprotein complex"/>
    <property type="evidence" value="ECO:0007669"/>
    <property type="project" value="UniProtKB-KW"/>
</dbReference>
<dbReference type="Pfam" id="PF00411">
    <property type="entry name" value="Ribosomal_S11"/>
    <property type="match status" value="1"/>
</dbReference>
<keyword evidence="4" id="KW-1185">Reference proteome</keyword>
<evidence type="ECO:0000256" key="3">
    <source>
        <dbReference type="ARBA" id="ARBA00023274"/>
    </source>
</evidence>
<evidence type="ECO:0000256" key="1">
    <source>
        <dbReference type="ARBA" id="ARBA00006194"/>
    </source>
</evidence>
<dbReference type="Gene3D" id="3.30.420.80">
    <property type="entry name" value="Ribosomal protein S11"/>
    <property type="match status" value="1"/>
</dbReference>
<accession>A0A6J1MDY7</accession>
<name>A0A6J1MDY7_DROHY</name>
<evidence type="ECO:0000313" key="5">
    <source>
        <dbReference type="RefSeq" id="XP_023175210.2"/>
    </source>
</evidence>
<dbReference type="GO" id="GO:0003735">
    <property type="term" value="F:structural constituent of ribosome"/>
    <property type="evidence" value="ECO:0007669"/>
    <property type="project" value="InterPro"/>
</dbReference>
<dbReference type="OMA" id="TPVSWNP"/>
<comment type="similarity">
    <text evidence="1">Belongs to the universal ribosomal protein uS11 family.</text>
</comment>
<dbReference type="PANTHER" id="PTHR11759">
    <property type="entry name" value="40S RIBOSOMAL PROTEIN S14/30S RIBOSOMAL PROTEIN S11"/>
    <property type="match status" value="1"/>
</dbReference>
<evidence type="ECO:0000313" key="4">
    <source>
        <dbReference type="Proteomes" id="UP000504633"/>
    </source>
</evidence>
<organism evidence="4 5">
    <name type="scientific">Drosophila hydei</name>
    <name type="common">Fruit fly</name>
    <dbReference type="NCBI Taxonomy" id="7224"/>
    <lineage>
        <taxon>Eukaryota</taxon>
        <taxon>Metazoa</taxon>
        <taxon>Ecdysozoa</taxon>
        <taxon>Arthropoda</taxon>
        <taxon>Hexapoda</taxon>
        <taxon>Insecta</taxon>
        <taxon>Pterygota</taxon>
        <taxon>Neoptera</taxon>
        <taxon>Endopterygota</taxon>
        <taxon>Diptera</taxon>
        <taxon>Brachycera</taxon>
        <taxon>Muscomorpha</taxon>
        <taxon>Ephydroidea</taxon>
        <taxon>Drosophilidae</taxon>
        <taxon>Drosophila</taxon>
    </lineage>
</organism>
<keyword evidence="2 5" id="KW-0689">Ribosomal protein</keyword>
<dbReference type="SUPFAM" id="SSF53137">
    <property type="entry name" value="Translational machinery components"/>
    <property type="match status" value="1"/>
</dbReference>
<gene>
    <name evidence="5" type="primary">LOC111602410</name>
</gene>
<dbReference type="OrthoDB" id="1654884at2759"/>
<keyword evidence="3" id="KW-0687">Ribonucleoprotein</keyword>
<dbReference type="CTD" id="64963"/>